<dbReference type="GO" id="GO:0003677">
    <property type="term" value="F:DNA binding"/>
    <property type="evidence" value="ECO:0007669"/>
    <property type="project" value="InterPro"/>
</dbReference>
<evidence type="ECO:0000313" key="1">
    <source>
        <dbReference type="EMBL" id="STO16396.1"/>
    </source>
</evidence>
<evidence type="ECO:0000313" key="2">
    <source>
        <dbReference type="Proteomes" id="UP000255284"/>
    </source>
</evidence>
<dbReference type="GeneID" id="61168960"/>
<keyword evidence="1" id="KW-0378">Hydrolase</keyword>
<organism evidence="1 2">
    <name type="scientific">Mobiluncus mulieris</name>
    <dbReference type="NCBI Taxonomy" id="2052"/>
    <lineage>
        <taxon>Bacteria</taxon>
        <taxon>Bacillati</taxon>
        <taxon>Actinomycetota</taxon>
        <taxon>Actinomycetes</taxon>
        <taxon>Actinomycetales</taxon>
        <taxon>Actinomycetaceae</taxon>
        <taxon>Mobiluncus</taxon>
    </lineage>
</organism>
<keyword evidence="1" id="KW-0255">Endonuclease</keyword>
<protein>
    <submittedName>
        <fullName evidence="1">Eco47II restriction endonuclease</fullName>
    </submittedName>
</protein>
<dbReference type="InterPro" id="IPR019057">
    <property type="entry name" value="Restrct_endonuc_II_Eco47II"/>
</dbReference>
<dbReference type="AlphaFoldDB" id="A0A8G2HU41"/>
<dbReference type="Pfam" id="PF09553">
    <property type="entry name" value="RE_Eco47II"/>
    <property type="match status" value="1"/>
</dbReference>
<dbReference type="GO" id="GO:0009036">
    <property type="term" value="F:type II site-specific deoxyribonuclease activity"/>
    <property type="evidence" value="ECO:0007669"/>
    <property type="project" value="InterPro"/>
</dbReference>
<gene>
    <name evidence="1" type="ORF">NCTC11819_00963</name>
</gene>
<reference evidence="1 2" key="1">
    <citation type="submission" date="2018-06" db="EMBL/GenBank/DDBJ databases">
        <authorList>
            <consortium name="Pathogen Informatics"/>
            <person name="Doyle S."/>
        </authorList>
    </citation>
    <scope>NUCLEOTIDE SEQUENCE [LARGE SCALE GENOMIC DNA]</scope>
    <source>
        <strain evidence="1 2">NCTC11819</strain>
    </source>
</reference>
<dbReference type="GO" id="GO:0009307">
    <property type="term" value="P:DNA restriction-modification system"/>
    <property type="evidence" value="ECO:0007669"/>
    <property type="project" value="InterPro"/>
</dbReference>
<sequence>MSTYRYGIDFFDDAILETGIDTLLTRARKKVDPYKNVVDPFAILFQAAITYSKISNWQRLELARQSNKSLTNALGDFHQAMLGKLPGWESTGTSGGLVDLKHLLPFGVRQTPTLAEVKNKFNTMNASGQLKQFETFQDILRIPEYKSYTCYLIQVIQQAPHDDIPWKIPGRGEQENIRIISAPRVYALSTGDDQAFAKFLRAVIQVLEQRHGLTFDVEDEHALTDLLARVPGFSY</sequence>
<accession>A0A8G2HU41</accession>
<dbReference type="Proteomes" id="UP000255284">
    <property type="component" value="Unassembled WGS sequence"/>
</dbReference>
<comment type="caution">
    <text evidence="1">The sequence shown here is derived from an EMBL/GenBank/DDBJ whole genome shotgun (WGS) entry which is preliminary data.</text>
</comment>
<name>A0A8G2HU41_9ACTO</name>
<proteinExistence type="predicted"/>
<dbReference type="RefSeq" id="WP_115325703.1">
    <property type="nucleotide sequence ID" value="NZ_JACHMA010000001.1"/>
</dbReference>
<keyword evidence="1" id="KW-0540">Nuclease</keyword>
<dbReference type="EMBL" id="UGGQ01000006">
    <property type="protein sequence ID" value="STO16396.1"/>
    <property type="molecule type" value="Genomic_DNA"/>
</dbReference>